<keyword evidence="3" id="KW-0309">Germination</keyword>
<evidence type="ECO:0000259" key="8">
    <source>
        <dbReference type="Pfam" id="PF05504"/>
    </source>
</evidence>
<dbReference type="PANTHER" id="PTHR35789:SF1">
    <property type="entry name" value="SPORE GERMINATION PROTEIN B3"/>
    <property type="match status" value="1"/>
</dbReference>
<dbReference type="Pfam" id="PF05504">
    <property type="entry name" value="Spore_GerAC"/>
    <property type="match status" value="1"/>
</dbReference>
<name>A0ABS6F0L9_9CLOT</name>
<feature type="domain" description="Spore germination GerAC-like C-terminal" evidence="8">
    <location>
        <begin position="213"/>
        <end position="368"/>
    </location>
</feature>
<sequence length="378" mass="43301">MINRKLIVKNIVKVLIFILLSSSLCGCFNYRDVNRVAFVTAILFDVDKDKNIIIYLEAFKPFRSASSASEKGQRLLFKGIGKTIFEASRNINLKSSFIINYTQNRALIFTKNAAEFGIDKYIDLLERDQEFLVRPYLYIYTGEPEELMNLKIEAEEYIGIFLNDLIQNVGVSSRAVNITLAEYLLKRTLPSKTTVLTTIDIDHEGLSKVIQINGGAIIKDDKLVEIMSRDQGQAYNFLNNTVKRGTLEITNPDEPDNYITLEILKSKTKSKIEFEGERIKLKKDIKIKVSIGEVQGELKVDSEKLSKIKENSEYNIAKYSKMVFEGFKNKNIDIFEVKQELSRKYPKIEIPDNYMYLTDIDINVEVFVEGSNSILNSL</sequence>
<evidence type="ECO:0000313" key="10">
    <source>
        <dbReference type="EMBL" id="MBU5591414.1"/>
    </source>
</evidence>
<accession>A0ABS6F0L9</accession>
<dbReference type="InterPro" id="IPR046953">
    <property type="entry name" value="Spore_GerAC-like_C"/>
</dbReference>
<dbReference type="Proteomes" id="UP000736583">
    <property type="component" value="Unassembled WGS sequence"/>
</dbReference>
<evidence type="ECO:0000313" key="11">
    <source>
        <dbReference type="Proteomes" id="UP000736583"/>
    </source>
</evidence>
<keyword evidence="5" id="KW-0472">Membrane</keyword>
<evidence type="ECO:0000256" key="3">
    <source>
        <dbReference type="ARBA" id="ARBA00022544"/>
    </source>
</evidence>
<dbReference type="PANTHER" id="PTHR35789">
    <property type="entry name" value="SPORE GERMINATION PROTEIN B3"/>
    <property type="match status" value="1"/>
</dbReference>
<dbReference type="InterPro" id="IPR057336">
    <property type="entry name" value="GerAC_N"/>
</dbReference>
<keyword evidence="11" id="KW-1185">Reference proteome</keyword>
<feature type="domain" description="Spore germination protein N-terminal" evidence="9">
    <location>
        <begin position="29"/>
        <end position="200"/>
    </location>
</feature>
<keyword evidence="6" id="KW-0564">Palmitate</keyword>
<protein>
    <submittedName>
        <fullName evidence="10">Ger(X)C family spore germination protein</fullName>
    </submittedName>
</protein>
<dbReference type="InterPro" id="IPR008844">
    <property type="entry name" value="Spore_GerAC-like"/>
</dbReference>
<evidence type="ECO:0000256" key="2">
    <source>
        <dbReference type="ARBA" id="ARBA00007886"/>
    </source>
</evidence>
<reference evidence="10 11" key="1">
    <citation type="submission" date="2021-06" db="EMBL/GenBank/DDBJ databases">
        <authorList>
            <person name="Sun Q."/>
            <person name="Li D."/>
        </authorList>
    </citation>
    <scope>NUCLEOTIDE SEQUENCE [LARGE SCALE GENOMIC DNA]</scope>
    <source>
        <strain evidence="10 11">MSJ-4</strain>
    </source>
</reference>
<gene>
    <name evidence="10" type="ORF">KQI89_06535</name>
</gene>
<dbReference type="RefSeq" id="WP_216456395.1">
    <property type="nucleotide sequence ID" value="NZ_JAHLQL010000001.1"/>
</dbReference>
<organism evidence="10 11">
    <name type="scientific">Clostridium simiarum</name>
    <dbReference type="NCBI Taxonomy" id="2841506"/>
    <lineage>
        <taxon>Bacteria</taxon>
        <taxon>Bacillati</taxon>
        <taxon>Bacillota</taxon>
        <taxon>Clostridia</taxon>
        <taxon>Eubacteriales</taxon>
        <taxon>Clostridiaceae</taxon>
        <taxon>Clostridium</taxon>
    </lineage>
</organism>
<dbReference type="PROSITE" id="PS51257">
    <property type="entry name" value="PROKAR_LIPOPROTEIN"/>
    <property type="match status" value="1"/>
</dbReference>
<dbReference type="Pfam" id="PF25198">
    <property type="entry name" value="Spore_GerAC_N"/>
    <property type="match status" value="1"/>
</dbReference>
<keyword evidence="7" id="KW-0449">Lipoprotein</keyword>
<evidence type="ECO:0000256" key="1">
    <source>
        <dbReference type="ARBA" id="ARBA00004635"/>
    </source>
</evidence>
<evidence type="ECO:0000259" key="9">
    <source>
        <dbReference type="Pfam" id="PF25198"/>
    </source>
</evidence>
<comment type="subcellular location">
    <subcellularLocation>
        <location evidence="1">Membrane</location>
        <topology evidence="1">Lipid-anchor</topology>
    </subcellularLocation>
</comment>
<evidence type="ECO:0000256" key="5">
    <source>
        <dbReference type="ARBA" id="ARBA00023136"/>
    </source>
</evidence>
<dbReference type="EMBL" id="JAHLQL010000001">
    <property type="protein sequence ID" value="MBU5591414.1"/>
    <property type="molecule type" value="Genomic_DNA"/>
</dbReference>
<evidence type="ECO:0000256" key="4">
    <source>
        <dbReference type="ARBA" id="ARBA00022729"/>
    </source>
</evidence>
<comment type="similarity">
    <text evidence="2">Belongs to the GerABKC lipoprotein family.</text>
</comment>
<dbReference type="NCBIfam" id="TIGR02887">
    <property type="entry name" value="spore_ger_x_C"/>
    <property type="match status" value="1"/>
</dbReference>
<evidence type="ECO:0000256" key="6">
    <source>
        <dbReference type="ARBA" id="ARBA00023139"/>
    </source>
</evidence>
<keyword evidence="4" id="KW-0732">Signal</keyword>
<comment type="caution">
    <text evidence="10">The sequence shown here is derived from an EMBL/GenBank/DDBJ whole genome shotgun (WGS) entry which is preliminary data.</text>
</comment>
<evidence type="ECO:0000256" key="7">
    <source>
        <dbReference type="ARBA" id="ARBA00023288"/>
    </source>
</evidence>
<proteinExistence type="inferred from homology"/>